<dbReference type="EMBL" id="JAUESC010000004">
    <property type="protein sequence ID" value="KAK0594884.1"/>
    <property type="molecule type" value="Genomic_DNA"/>
</dbReference>
<name>A0AA39ST84_ACESA</name>
<dbReference type="InterPro" id="IPR037027">
    <property type="entry name" value="YqgF/RNaseH-like_dom_sf"/>
</dbReference>
<proteinExistence type="predicted"/>
<dbReference type="GO" id="GO:0006139">
    <property type="term" value="P:nucleobase-containing compound metabolic process"/>
    <property type="evidence" value="ECO:0007669"/>
    <property type="project" value="InterPro"/>
</dbReference>
<dbReference type="Proteomes" id="UP001168877">
    <property type="component" value="Unassembled WGS sequence"/>
</dbReference>
<organism evidence="1 2">
    <name type="scientific">Acer saccharum</name>
    <name type="common">Sugar maple</name>
    <dbReference type="NCBI Taxonomy" id="4024"/>
    <lineage>
        <taxon>Eukaryota</taxon>
        <taxon>Viridiplantae</taxon>
        <taxon>Streptophyta</taxon>
        <taxon>Embryophyta</taxon>
        <taxon>Tracheophyta</taxon>
        <taxon>Spermatophyta</taxon>
        <taxon>Magnoliopsida</taxon>
        <taxon>eudicotyledons</taxon>
        <taxon>Gunneridae</taxon>
        <taxon>Pentapetalae</taxon>
        <taxon>rosids</taxon>
        <taxon>malvids</taxon>
        <taxon>Sapindales</taxon>
        <taxon>Sapindaceae</taxon>
        <taxon>Hippocastanoideae</taxon>
        <taxon>Acereae</taxon>
        <taxon>Acer</taxon>
    </lineage>
</organism>
<dbReference type="Gene3D" id="3.30.420.140">
    <property type="entry name" value="YqgF/RNase H-like domain"/>
    <property type="match status" value="1"/>
</dbReference>
<accession>A0AA39ST84</accession>
<protein>
    <submittedName>
        <fullName evidence="1">Uncharacterized protein</fullName>
    </submittedName>
</protein>
<evidence type="ECO:0000313" key="2">
    <source>
        <dbReference type="Proteomes" id="UP001168877"/>
    </source>
</evidence>
<gene>
    <name evidence="1" type="ORF">LWI29_001537</name>
</gene>
<sequence>MRTVVARKIEVVRNLNPSTESRLIRKVAHTRELLRNPNSRLMHTVTCESGRCLLGLHVGTKNVAGSLFDPASVTVVSVWTMLNKEEGDISQLATQLQNIIEQYNVCRVVVGPWPRSMNEEQAENDLIVGSAKIDRFIEDLRKTGILKDDVDYGYYAVRVVLNESVVKGRVRELKLEGRKEFSGDETNLFEEFSDRYASQLMLTHYLEMAGDVAFQGSSMEESSIRHDVSGVITSKRNEGLLTFYLSGSISGGCLGKVFPAGPPPGY</sequence>
<dbReference type="AlphaFoldDB" id="A0AA39ST84"/>
<evidence type="ECO:0000313" key="1">
    <source>
        <dbReference type="EMBL" id="KAK0594884.1"/>
    </source>
</evidence>
<comment type="caution">
    <text evidence="1">The sequence shown here is derived from an EMBL/GenBank/DDBJ whole genome shotgun (WGS) entry which is preliminary data.</text>
</comment>
<reference evidence="1" key="2">
    <citation type="submission" date="2023-06" db="EMBL/GenBank/DDBJ databases">
        <authorList>
            <person name="Swenson N.G."/>
            <person name="Wegrzyn J.L."/>
            <person name="Mcevoy S.L."/>
        </authorList>
    </citation>
    <scope>NUCLEOTIDE SEQUENCE</scope>
    <source>
        <strain evidence="1">NS2018</strain>
        <tissue evidence="1">Leaf</tissue>
    </source>
</reference>
<keyword evidence="2" id="KW-1185">Reference proteome</keyword>
<reference evidence="1" key="1">
    <citation type="journal article" date="2022" name="Plant J.">
        <title>Strategies of tolerance reflected in two North American maple genomes.</title>
        <authorList>
            <person name="McEvoy S.L."/>
            <person name="Sezen U.U."/>
            <person name="Trouern-Trend A."/>
            <person name="McMahon S.M."/>
            <person name="Schaberg P.G."/>
            <person name="Yang J."/>
            <person name="Wegrzyn J.L."/>
            <person name="Swenson N.G."/>
        </authorList>
    </citation>
    <scope>NUCLEOTIDE SEQUENCE</scope>
    <source>
        <strain evidence="1">NS2018</strain>
    </source>
</reference>